<evidence type="ECO:0000256" key="1">
    <source>
        <dbReference type="SAM" id="MobiDB-lite"/>
    </source>
</evidence>
<evidence type="ECO:0000313" key="2">
    <source>
        <dbReference type="EMBL" id="ORZ03791.1"/>
    </source>
</evidence>
<feature type="region of interest" description="Disordered" evidence="1">
    <location>
        <begin position="63"/>
        <end position="92"/>
    </location>
</feature>
<dbReference type="EMBL" id="MCGN01000001">
    <property type="protein sequence ID" value="ORZ03791.1"/>
    <property type="molecule type" value="Genomic_DNA"/>
</dbReference>
<dbReference type="InParanoid" id="A0A1X2HW97"/>
<comment type="caution">
    <text evidence="2">The sequence shown here is derived from an EMBL/GenBank/DDBJ whole genome shotgun (WGS) entry which is preliminary data.</text>
</comment>
<proteinExistence type="predicted"/>
<organism evidence="2 3">
    <name type="scientific">Syncephalastrum racemosum</name>
    <name type="common">Filamentous fungus</name>
    <dbReference type="NCBI Taxonomy" id="13706"/>
    <lineage>
        <taxon>Eukaryota</taxon>
        <taxon>Fungi</taxon>
        <taxon>Fungi incertae sedis</taxon>
        <taxon>Mucoromycota</taxon>
        <taxon>Mucoromycotina</taxon>
        <taxon>Mucoromycetes</taxon>
        <taxon>Mucorales</taxon>
        <taxon>Syncephalastraceae</taxon>
        <taxon>Syncephalastrum</taxon>
    </lineage>
</organism>
<evidence type="ECO:0000313" key="3">
    <source>
        <dbReference type="Proteomes" id="UP000242180"/>
    </source>
</evidence>
<name>A0A1X2HW97_SYNRA</name>
<feature type="region of interest" description="Disordered" evidence="1">
    <location>
        <begin position="1"/>
        <end position="31"/>
    </location>
</feature>
<gene>
    <name evidence="2" type="ORF">BCR43DRAFT_483989</name>
</gene>
<sequence>MAAVQMNNQSASNSVRSASTSPIPSQRRTTREQLLAMARTEYARQLSRFTDTQLRHHVPSCQNHEAYYGNSNSSNRKRNSNLQPASTASVQT</sequence>
<dbReference type="OrthoDB" id="2282353at2759"/>
<feature type="compositionally biased region" description="Low complexity" evidence="1">
    <location>
        <begin position="7"/>
        <end position="21"/>
    </location>
</feature>
<dbReference type="AlphaFoldDB" id="A0A1X2HW97"/>
<protein>
    <submittedName>
        <fullName evidence="2">Uncharacterized protein</fullName>
    </submittedName>
</protein>
<accession>A0A1X2HW97</accession>
<dbReference type="Proteomes" id="UP000242180">
    <property type="component" value="Unassembled WGS sequence"/>
</dbReference>
<reference evidence="2 3" key="1">
    <citation type="submission" date="2016-07" db="EMBL/GenBank/DDBJ databases">
        <title>Pervasive Adenine N6-methylation of Active Genes in Fungi.</title>
        <authorList>
            <consortium name="DOE Joint Genome Institute"/>
            <person name="Mondo S.J."/>
            <person name="Dannebaum R.O."/>
            <person name="Kuo R.C."/>
            <person name="Labutti K."/>
            <person name="Haridas S."/>
            <person name="Kuo A."/>
            <person name="Salamov A."/>
            <person name="Ahrendt S.R."/>
            <person name="Lipzen A."/>
            <person name="Sullivan W."/>
            <person name="Andreopoulos W.B."/>
            <person name="Clum A."/>
            <person name="Lindquist E."/>
            <person name="Daum C."/>
            <person name="Ramamoorthy G.K."/>
            <person name="Gryganskyi A."/>
            <person name="Culley D."/>
            <person name="Magnuson J.K."/>
            <person name="James T.Y."/>
            <person name="O'Malley M.A."/>
            <person name="Stajich J.E."/>
            <person name="Spatafora J.W."/>
            <person name="Visel A."/>
            <person name="Grigoriev I.V."/>
        </authorList>
    </citation>
    <scope>NUCLEOTIDE SEQUENCE [LARGE SCALE GENOMIC DNA]</scope>
    <source>
        <strain evidence="2 3">NRRL 2496</strain>
    </source>
</reference>
<keyword evidence="3" id="KW-1185">Reference proteome</keyword>
<feature type="compositionally biased region" description="Polar residues" evidence="1">
    <location>
        <begin position="82"/>
        <end position="92"/>
    </location>
</feature>